<feature type="compositionally biased region" description="Pro residues" evidence="1">
    <location>
        <begin position="13"/>
        <end position="23"/>
    </location>
</feature>
<organism evidence="3 4">
    <name type="scientific">Novacetimonas cocois</name>
    <dbReference type="NCBI Taxonomy" id="1747507"/>
    <lineage>
        <taxon>Bacteria</taxon>
        <taxon>Pseudomonadati</taxon>
        <taxon>Pseudomonadota</taxon>
        <taxon>Alphaproteobacteria</taxon>
        <taxon>Acetobacterales</taxon>
        <taxon>Acetobacteraceae</taxon>
        <taxon>Novacetimonas</taxon>
    </lineage>
</organism>
<dbReference type="OrthoDB" id="5511876at2"/>
<feature type="transmembrane region" description="Helical" evidence="2">
    <location>
        <begin position="287"/>
        <end position="304"/>
    </location>
</feature>
<keyword evidence="2" id="KW-0812">Transmembrane</keyword>
<evidence type="ECO:0000313" key="3">
    <source>
        <dbReference type="EMBL" id="RBM09147.1"/>
    </source>
</evidence>
<feature type="transmembrane region" description="Helical" evidence="2">
    <location>
        <begin position="256"/>
        <end position="275"/>
    </location>
</feature>
<proteinExistence type="predicted"/>
<feature type="region of interest" description="Disordered" evidence="1">
    <location>
        <begin position="1"/>
        <end position="31"/>
    </location>
</feature>
<feature type="transmembrane region" description="Helical" evidence="2">
    <location>
        <begin position="198"/>
        <end position="221"/>
    </location>
</feature>
<dbReference type="GO" id="GO:0043190">
    <property type="term" value="C:ATP-binding cassette (ABC) transporter complex"/>
    <property type="evidence" value="ECO:0007669"/>
    <property type="project" value="InterPro"/>
</dbReference>
<evidence type="ECO:0000256" key="2">
    <source>
        <dbReference type="SAM" id="Phobius"/>
    </source>
</evidence>
<keyword evidence="2" id="KW-0472">Membrane</keyword>
<feature type="transmembrane region" description="Helical" evidence="2">
    <location>
        <begin position="123"/>
        <end position="145"/>
    </location>
</feature>
<comment type="caution">
    <text evidence="3">The sequence shown here is derived from an EMBL/GenBank/DDBJ whole genome shotgun (WGS) entry which is preliminary data.</text>
</comment>
<keyword evidence="4" id="KW-1185">Reference proteome</keyword>
<reference evidence="3 4" key="1">
    <citation type="submission" date="2018-05" db="EMBL/GenBank/DDBJ databases">
        <title>Komagataeibacter cocois sp. nov., for a novel cellulose- producing strain isolated from coconut milk.</title>
        <authorList>
            <person name="Liu L."/>
            <person name="Wang Y."/>
            <person name="Liu S."/>
            <person name="Bi J."/>
            <person name="Chen H."/>
            <person name="Deng J."/>
            <person name="Zhang C."/>
            <person name="Hu Q."/>
            <person name="Li C."/>
        </authorList>
    </citation>
    <scope>NUCLEOTIDE SEQUENCE [LARGE SCALE GENOMIC DNA]</scope>
    <source>
        <strain evidence="3 4">WE7</strain>
    </source>
</reference>
<gene>
    <name evidence="3" type="ORF">NJLHNGOC_01870</name>
</gene>
<name>A0A365YZX2_9PROT</name>
<evidence type="ECO:0000256" key="1">
    <source>
        <dbReference type="SAM" id="MobiDB-lite"/>
    </source>
</evidence>
<dbReference type="AlphaFoldDB" id="A0A365YZX2"/>
<protein>
    <submittedName>
        <fullName evidence="3">ABC transporter permease</fullName>
    </submittedName>
</protein>
<dbReference type="PANTHER" id="PTHR30188:SF4">
    <property type="entry name" value="PROTEIN TRIGALACTOSYLDIACYLGLYCEROL 1, CHLOROPLASTIC"/>
    <property type="match status" value="1"/>
</dbReference>
<evidence type="ECO:0000313" key="4">
    <source>
        <dbReference type="Proteomes" id="UP000252680"/>
    </source>
</evidence>
<accession>A0A365YZX2</accession>
<feature type="transmembrane region" description="Helical" evidence="2">
    <location>
        <begin position="95"/>
        <end position="117"/>
    </location>
</feature>
<sequence>MTQNDPPTKDVPAGPPAAPPPEEAAPAGTVVTSTQEAPPLVRLMVRVAPWLAAIGRFARHQVRFTLMLIGAGWGTFRESMRPNSWRRPVVHEFRVCLRQVLSGGLISTVVTATLAGLMVVSQAAYWLGFAGMAQMTGSILVSVLVREITPILVGIILLGRSGMLSLTEIGLMVLNGEVRALQARGLDPFLTLVMPRTFAFTLGGFALGMIFALVSLLMGFVVAHANGAITSSVWTFFFNVLGAMTTWDYLIIPLKFLLVGFFVGLGSCISGLTVSSNDTIATLMPRGFARGIMLIMVVNILFMLDF</sequence>
<dbReference type="Proteomes" id="UP000252680">
    <property type="component" value="Unassembled WGS sequence"/>
</dbReference>
<dbReference type="EMBL" id="QEXL01000002">
    <property type="protein sequence ID" value="RBM09147.1"/>
    <property type="molecule type" value="Genomic_DNA"/>
</dbReference>
<dbReference type="RefSeq" id="WP_113594849.1">
    <property type="nucleotide sequence ID" value="NZ_QEXL01000002.1"/>
</dbReference>
<feature type="transmembrane region" description="Helical" evidence="2">
    <location>
        <begin position="152"/>
        <end position="174"/>
    </location>
</feature>
<feature type="transmembrane region" description="Helical" evidence="2">
    <location>
        <begin position="233"/>
        <end position="250"/>
    </location>
</feature>
<dbReference type="Pfam" id="PF02405">
    <property type="entry name" value="MlaE"/>
    <property type="match status" value="1"/>
</dbReference>
<dbReference type="GO" id="GO:0005548">
    <property type="term" value="F:phospholipid transporter activity"/>
    <property type="evidence" value="ECO:0007669"/>
    <property type="project" value="TreeGrafter"/>
</dbReference>
<keyword evidence="2" id="KW-1133">Transmembrane helix</keyword>
<dbReference type="InterPro" id="IPR030802">
    <property type="entry name" value="Permease_MalE"/>
</dbReference>
<dbReference type="PANTHER" id="PTHR30188">
    <property type="entry name" value="ABC TRANSPORTER PERMEASE PROTEIN-RELATED"/>
    <property type="match status" value="1"/>
</dbReference>